<evidence type="ECO:0000313" key="2">
    <source>
        <dbReference type="Proteomes" id="UP000054928"/>
    </source>
</evidence>
<evidence type="ECO:0000313" key="1">
    <source>
        <dbReference type="EMBL" id="CEG38650.1"/>
    </source>
</evidence>
<dbReference type="Pfam" id="PF13374">
    <property type="entry name" value="TPR_10"/>
    <property type="match status" value="1"/>
</dbReference>
<dbReference type="InterPro" id="IPR011990">
    <property type="entry name" value="TPR-like_helical_dom_sf"/>
</dbReference>
<dbReference type="OrthoDB" id="120947at2759"/>
<dbReference type="RefSeq" id="XP_024575019.1">
    <property type="nucleotide sequence ID" value="XM_024724109.1"/>
</dbReference>
<reference evidence="2" key="1">
    <citation type="submission" date="2014-09" db="EMBL/GenBank/DDBJ databases">
        <authorList>
            <person name="Sharma Rahul"/>
            <person name="Thines Marco"/>
        </authorList>
    </citation>
    <scope>NUCLEOTIDE SEQUENCE [LARGE SCALE GENOMIC DNA]</scope>
</reference>
<proteinExistence type="predicted"/>
<dbReference type="AlphaFoldDB" id="A0A0P1ACM7"/>
<organism evidence="1 2">
    <name type="scientific">Plasmopara halstedii</name>
    <name type="common">Downy mildew of sunflower</name>
    <dbReference type="NCBI Taxonomy" id="4781"/>
    <lineage>
        <taxon>Eukaryota</taxon>
        <taxon>Sar</taxon>
        <taxon>Stramenopiles</taxon>
        <taxon>Oomycota</taxon>
        <taxon>Peronosporomycetes</taxon>
        <taxon>Peronosporales</taxon>
        <taxon>Peronosporaceae</taxon>
        <taxon>Plasmopara</taxon>
    </lineage>
</organism>
<name>A0A0P1ACM7_PLAHL</name>
<dbReference type="GeneID" id="36403766"/>
<accession>A0A0P1ACM7</accession>
<sequence>MHLQPTSRTALMINYVWQRTHSRAKFVPTNVPVQPLAQTRYKWLREIQTYAKKEETNEVNRPLQEGTVAPMSNDRTISCRLDTLLDLIEQSRVEQNSERELELLLDLYGILKRRNEQDADAFEAVFCIARLYDAQFGNTKTAIKYYEEAVEVLKKISTEETVWGAYMRLTTIGALAVCYENLDNADIALKYFEDAIEVYEKHCDKASDREVNASTSDIYLLIDLNATVAMVHYHYAGNLLARGCWEEVKIITKTALTLAENSSMPIEDLETLQQCIHDLWLDMSSSDCN</sequence>
<dbReference type="SUPFAM" id="SSF48452">
    <property type="entry name" value="TPR-like"/>
    <property type="match status" value="1"/>
</dbReference>
<dbReference type="OMA" id="NDRTISC"/>
<dbReference type="Gene3D" id="1.25.40.10">
    <property type="entry name" value="Tetratricopeptide repeat domain"/>
    <property type="match status" value="1"/>
</dbReference>
<dbReference type="Proteomes" id="UP000054928">
    <property type="component" value="Unassembled WGS sequence"/>
</dbReference>
<keyword evidence="2" id="KW-1185">Reference proteome</keyword>
<protein>
    <submittedName>
        <fullName evidence="1">Tetratricopeptide TPR1</fullName>
    </submittedName>
</protein>
<dbReference type="EMBL" id="CCYD01000322">
    <property type="protein sequence ID" value="CEG38650.1"/>
    <property type="molecule type" value="Genomic_DNA"/>
</dbReference>